<dbReference type="InterPro" id="IPR005183">
    <property type="entry name" value="DUF305_CopM-like"/>
</dbReference>
<dbReference type="PANTHER" id="PTHR36933">
    <property type="entry name" value="SLL0788 PROTEIN"/>
    <property type="match status" value="1"/>
</dbReference>
<proteinExistence type="predicted"/>
<evidence type="ECO:0000313" key="5">
    <source>
        <dbReference type="Proteomes" id="UP000829560"/>
    </source>
</evidence>
<organism evidence="4 5">
    <name type="scientific">Psychrobacter raelei</name>
    <dbReference type="NCBI Taxonomy" id="2565531"/>
    <lineage>
        <taxon>Bacteria</taxon>
        <taxon>Pseudomonadati</taxon>
        <taxon>Pseudomonadota</taxon>
        <taxon>Gammaproteobacteria</taxon>
        <taxon>Moraxellales</taxon>
        <taxon>Moraxellaceae</taxon>
        <taxon>Psychrobacter</taxon>
    </lineage>
</organism>
<evidence type="ECO:0000259" key="3">
    <source>
        <dbReference type="Pfam" id="PF03713"/>
    </source>
</evidence>
<dbReference type="KEGG" id="prae:MN210_09945"/>
<gene>
    <name evidence="4" type="ORF">MN210_09945</name>
</gene>
<name>A0AAT9PBW8_9GAMM</name>
<protein>
    <submittedName>
        <fullName evidence="4">DUF305 domain-containing protein</fullName>
    </submittedName>
</protein>
<feature type="signal peptide" evidence="2">
    <location>
        <begin position="1"/>
        <end position="32"/>
    </location>
</feature>
<keyword evidence="2" id="KW-0732">Signal</keyword>
<dbReference type="PANTHER" id="PTHR36933:SF1">
    <property type="entry name" value="SLL0788 PROTEIN"/>
    <property type="match status" value="1"/>
</dbReference>
<feature type="compositionally biased region" description="Basic and acidic residues" evidence="1">
    <location>
        <begin position="52"/>
        <end position="82"/>
    </location>
</feature>
<feature type="chain" id="PRO_5043770427" evidence="2">
    <location>
        <begin position="33"/>
        <end position="264"/>
    </location>
</feature>
<dbReference type="PROSITE" id="PS51257">
    <property type="entry name" value="PROKAR_LIPOPROTEIN"/>
    <property type="match status" value="1"/>
</dbReference>
<sequence length="264" mass="29605">MMTIKTHPFNKKMLKTKQLTLAALCTSVLALAACQPKNQENTDSNDAQSTEMTDHEKMGHTDADHDSDEHELQMQDSHEGHDMSTAATTEFGKEYMDEMDDMHEDMMEALQSHDADVTFAKGMLAHHEGALDMAEIQLKYGKDDTMRKLAKDVMSAQQAEIDQIKAWLNAHPDNTEQDYNQEMQQTYSSGMDAVHDEMMQGLLDADADMAFAKGMLAHHKGAIAMAETQLKYGKDEAMRKLAEDIISAQQAEIDLMQKWVSKSA</sequence>
<evidence type="ECO:0000256" key="1">
    <source>
        <dbReference type="SAM" id="MobiDB-lite"/>
    </source>
</evidence>
<reference evidence="4" key="1">
    <citation type="submission" date="2024-03" db="EMBL/GenBank/DDBJ databases">
        <title>Psychrobacter raelis sp. nov. isolated from a dog with peritonitis.</title>
        <authorList>
            <person name="Schiavone A."/>
            <person name="Manzulli V."/>
            <person name="Camarda A."/>
            <person name="Cafiero M.A."/>
            <person name="Vasco I."/>
            <person name="Marino L."/>
            <person name="Pennuzzi G."/>
            <person name="Serrecchia L."/>
            <person name="Galante D."/>
            <person name="Pugliese N."/>
        </authorList>
    </citation>
    <scope>NUCLEOTIDE SEQUENCE</scope>
    <source>
        <strain evidence="4">PraFG1</strain>
    </source>
</reference>
<dbReference type="InterPro" id="IPR012347">
    <property type="entry name" value="Ferritin-like"/>
</dbReference>
<evidence type="ECO:0000313" key="4">
    <source>
        <dbReference type="EMBL" id="UNK04584.1"/>
    </source>
</evidence>
<feature type="compositionally biased region" description="Polar residues" evidence="1">
    <location>
        <begin position="38"/>
        <end position="51"/>
    </location>
</feature>
<accession>A0AAT9PBW8</accession>
<keyword evidence="5" id="KW-1185">Reference proteome</keyword>
<dbReference type="EMBL" id="CP093310">
    <property type="protein sequence ID" value="UNK04584.1"/>
    <property type="molecule type" value="Genomic_DNA"/>
</dbReference>
<feature type="region of interest" description="Disordered" evidence="1">
    <location>
        <begin position="38"/>
        <end position="83"/>
    </location>
</feature>
<dbReference type="RefSeq" id="WP_241878155.1">
    <property type="nucleotide sequence ID" value="NZ_CP093310.2"/>
</dbReference>
<dbReference type="AlphaFoldDB" id="A0AAT9PBW8"/>
<feature type="domain" description="DUF305" evidence="3">
    <location>
        <begin position="116"/>
        <end position="259"/>
    </location>
</feature>
<dbReference type="Pfam" id="PF03713">
    <property type="entry name" value="DUF305"/>
    <property type="match status" value="1"/>
</dbReference>
<dbReference type="Gene3D" id="1.20.1260.10">
    <property type="match status" value="2"/>
</dbReference>
<dbReference type="Proteomes" id="UP000829560">
    <property type="component" value="Chromosome"/>
</dbReference>
<evidence type="ECO:0000256" key="2">
    <source>
        <dbReference type="SAM" id="SignalP"/>
    </source>
</evidence>